<protein>
    <submittedName>
        <fullName evidence="2">N-acetylneuraminate synthase</fullName>
        <ecNumber evidence="2">2.5.1.56</ecNumber>
    </submittedName>
</protein>
<dbReference type="PROSITE" id="PS50844">
    <property type="entry name" value="AFP_LIKE"/>
    <property type="match status" value="1"/>
</dbReference>
<name>A0A8J7S8J4_9BACT</name>
<dbReference type="SUPFAM" id="SSF51569">
    <property type="entry name" value="Aldolase"/>
    <property type="match status" value="1"/>
</dbReference>
<dbReference type="InterPro" id="IPR013785">
    <property type="entry name" value="Aldolase_TIM"/>
</dbReference>
<dbReference type="AlphaFoldDB" id="A0A8J7S8J4"/>
<accession>A0A8J7S8J4</accession>
<dbReference type="Pfam" id="PF03102">
    <property type="entry name" value="NeuB"/>
    <property type="match status" value="1"/>
</dbReference>
<evidence type="ECO:0000259" key="1">
    <source>
        <dbReference type="PROSITE" id="PS50844"/>
    </source>
</evidence>
<evidence type="ECO:0000313" key="3">
    <source>
        <dbReference type="Proteomes" id="UP000673975"/>
    </source>
</evidence>
<dbReference type="EC" id="2.5.1.56" evidence="2"/>
<keyword evidence="3" id="KW-1185">Reference proteome</keyword>
<dbReference type="GO" id="GO:0050462">
    <property type="term" value="F:N-acetylneuraminate synthase activity"/>
    <property type="evidence" value="ECO:0007669"/>
    <property type="project" value="UniProtKB-EC"/>
</dbReference>
<sequence>MSNGIKIIAEAGVNHNGSMKLAEELIDAAAEAGADFVKFQSFRADGLVSKNAPKADYQNRTTDVTESQYDMIRRLELQVQDHERLISHCRSRGIGFLSSPFDHDSIDLLDRLGLDIFKVPSGDVTNLPYLRKLGALKKQVILSTGMADMKEVGDALQVLVSGGTPKSNITVLHCNTEYPTPFEDVNLRAMQAIKRTYDVNIGYSDHTTGIEIPLAAAALGATVIEKHFTLDRNMEGPDHKASLEPDELQQMVAGIWNVEKALGSETKKPSPSEAANIPVVRKSIVAATDIAKGDEFTEGNLAVKRPGSGLSPMLWDEVLGRKAEKDFMKDELITI</sequence>
<dbReference type="InterPro" id="IPR057736">
    <property type="entry name" value="SAF_PseI/NeuA/NeuB"/>
</dbReference>
<dbReference type="InterPro" id="IPR036732">
    <property type="entry name" value="AFP_Neu5c_C_sf"/>
</dbReference>
<dbReference type="Gene3D" id="3.20.20.70">
    <property type="entry name" value="Aldolase class I"/>
    <property type="match status" value="1"/>
</dbReference>
<keyword evidence="2" id="KW-0808">Transferase</keyword>
<dbReference type="PANTHER" id="PTHR42966">
    <property type="entry name" value="N-ACETYLNEURAMINATE SYNTHASE"/>
    <property type="match status" value="1"/>
</dbReference>
<reference evidence="2" key="1">
    <citation type="submission" date="2021-02" db="EMBL/GenBank/DDBJ databases">
        <title>Natronogracilivirga saccharolytica gen. nov. sp. nov. a new anaerobic, haloalkiliphilic carbohydrate-fermenting bacterium from soda lake and proposing of Cyclonatronumiaceae fam. nov. in the phylum Balneolaeota.</title>
        <authorList>
            <person name="Zhilina T.N."/>
            <person name="Sorokin D.Y."/>
            <person name="Zavarzina D.G."/>
            <person name="Toshchakov S.V."/>
            <person name="Kublanov I.V."/>
        </authorList>
    </citation>
    <scope>NUCLEOTIDE SEQUENCE</scope>
    <source>
        <strain evidence="2">Z-1702</strain>
    </source>
</reference>
<dbReference type="PANTHER" id="PTHR42966:SF1">
    <property type="entry name" value="SIALIC ACID SYNTHASE"/>
    <property type="match status" value="1"/>
</dbReference>
<dbReference type="CDD" id="cd11615">
    <property type="entry name" value="SAF_NeuB_like"/>
    <property type="match status" value="1"/>
</dbReference>
<dbReference type="InterPro" id="IPR020007">
    <property type="entry name" value="NeuB/NeuA"/>
</dbReference>
<feature type="domain" description="AFP-like" evidence="1">
    <location>
        <begin position="283"/>
        <end position="335"/>
    </location>
</feature>
<dbReference type="SMART" id="SM00858">
    <property type="entry name" value="SAF"/>
    <property type="match status" value="1"/>
</dbReference>
<dbReference type="SUPFAM" id="SSF51269">
    <property type="entry name" value="AFP III-like domain"/>
    <property type="match status" value="1"/>
</dbReference>
<proteinExistence type="predicted"/>
<dbReference type="InterPro" id="IPR006190">
    <property type="entry name" value="SAF_AFP_Neu5Ac"/>
</dbReference>
<dbReference type="Proteomes" id="UP000673975">
    <property type="component" value="Unassembled WGS sequence"/>
</dbReference>
<dbReference type="NCBIfam" id="TIGR03569">
    <property type="entry name" value="NeuB_NnaB"/>
    <property type="match status" value="1"/>
</dbReference>
<dbReference type="GO" id="GO:0047444">
    <property type="term" value="F:N-acylneuraminate-9-phosphate synthase activity"/>
    <property type="evidence" value="ECO:0007669"/>
    <property type="project" value="TreeGrafter"/>
</dbReference>
<evidence type="ECO:0000313" key="2">
    <source>
        <dbReference type="EMBL" id="MBP3193948.1"/>
    </source>
</evidence>
<organism evidence="2 3">
    <name type="scientific">Natronogracilivirga saccharolytica</name>
    <dbReference type="NCBI Taxonomy" id="2812953"/>
    <lineage>
        <taxon>Bacteria</taxon>
        <taxon>Pseudomonadati</taxon>
        <taxon>Balneolota</taxon>
        <taxon>Balneolia</taxon>
        <taxon>Balneolales</taxon>
        <taxon>Cyclonatronaceae</taxon>
        <taxon>Natronogracilivirga</taxon>
    </lineage>
</organism>
<dbReference type="InterPro" id="IPR013132">
    <property type="entry name" value="PseI/NeuA/B-like_N"/>
</dbReference>
<dbReference type="EMBL" id="JAFIDN010000018">
    <property type="protein sequence ID" value="MBP3193948.1"/>
    <property type="molecule type" value="Genomic_DNA"/>
</dbReference>
<comment type="caution">
    <text evidence="2">The sequence shown here is derived from an EMBL/GenBank/DDBJ whole genome shotgun (WGS) entry which is preliminary data.</text>
</comment>
<dbReference type="Pfam" id="PF08666">
    <property type="entry name" value="SAF"/>
    <property type="match status" value="1"/>
</dbReference>
<dbReference type="InterPro" id="IPR051690">
    <property type="entry name" value="PseI-like"/>
</dbReference>
<gene>
    <name evidence="2" type="primary">neuB</name>
    <name evidence="2" type="ORF">NATSA_14820</name>
</gene>
<dbReference type="InterPro" id="IPR013974">
    <property type="entry name" value="SAF"/>
</dbReference>
<dbReference type="GO" id="GO:0016051">
    <property type="term" value="P:carbohydrate biosynthetic process"/>
    <property type="evidence" value="ECO:0007669"/>
    <property type="project" value="InterPro"/>
</dbReference>
<dbReference type="RefSeq" id="WP_210513408.1">
    <property type="nucleotide sequence ID" value="NZ_JAFIDN010000018.1"/>
</dbReference>
<dbReference type="Gene3D" id="3.90.1210.10">
    <property type="entry name" value="Antifreeze-like/N-acetylneuraminic acid synthase C-terminal domain"/>
    <property type="match status" value="1"/>
</dbReference>